<gene>
    <name evidence="2" type="ORF">JOD45_003091</name>
</gene>
<comment type="caution">
    <text evidence="2">The sequence shown here is derived from an EMBL/GenBank/DDBJ whole genome shotgun (WGS) entry which is preliminary data.</text>
</comment>
<evidence type="ECO:0000259" key="1">
    <source>
        <dbReference type="Pfam" id="PF13518"/>
    </source>
</evidence>
<dbReference type="EMBL" id="JAFBER010000031">
    <property type="protein sequence ID" value="MBM7646857.1"/>
    <property type="molecule type" value="Genomic_DNA"/>
</dbReference>
<dbReference type="RefSeq" id="WP_205004733.1">
    <property type="nucleotide sequence ID" value="NZ_JAFBER010000031.1"/>
</dbReference>
<dbReference type="Proteomes" id="UP000808914">
    <property type="component" value="Unassembled WGS sequence"/>
</dbReference>
<dbReference type="SUPFAM" id="SSF48295">
    <property type="entry name" value="TrpR-like"/>
    <property type="match status" value="1"/>
</dbReference>
<dbReference type="InterPro" id="IPR036388">
    <property type="entry name" value="WH-like_DNA-bd_sf"/>
</dbReference>
<evidence type="ECO:0000313" key="3">
    <source>
        <dbReference type="Proteomes" id="UP000808914"/>
    </source>
</evidence>
<evidence type="ECO:0000313" key="2">
    <source>
        <dbReference type="EMBL" id="MBM7646857.1"/>
    </source>
</evidence>
<protein>
    <submittedName>
        <fullName evidence="2">Transposase-like protein</fullName>
    </submittedName>
</protein>
<proteinExistence type="predicted"/>
<dbReference type="Pfam" id="PF13518">
    <property type="entry name" value="HTH_28"/>
    <property type="match status" value="1"/>
</dbReference>
<organism evidence="2 3">
    <name type="scientific">Scopulibacillus daqui</name>
    <dbReference type="NCBI Taxonomy" id="1469162"/>
    <lineage>
        <taxon>Bacteria</taxon>
        <taxon>Bacillati</taxon>
        <taxon>Bacillota</taxon>
        <taxon>Bacilli</taxon>
        <taxon>Bacillales</taxon>
        <taxon>Sporolactobacillaceae</taxon>
        <taxon>Scopulibacillus</taxon>
    </lineage>
</organism>
<dbReference type="InterPro" id="IPR010921">
    <property type="entry name" value="Trp_repressor/repl_initiator"/>
</dbReference>
<name>A0ABS2Q3I2_9BACL</name>
<dbReference type="InterPro" id="IPR055247">
    <property type="entry name" value="InsJ-like_HTH"/>
</dbReference>
<reference evidence="2 3" key="1">
    <citation type="submission" date="2021-01" db="EMBL/GenBank/DDBJ databases">
        <title>Genomic Encyclopedia of Type Strains, Phase IV (KMG-IV): sequencing the most valuable type-strain genomes for metagenomic binning, comparative biology and taxonomic classification.</title>
        <authorList>
            <person name="Goeker M."/>
        </authorList>
    </citation>
    <scope>NUCLEOTIDE SEQUENCE [LARGE SCALE GENOMIC DNA]</scope>
    <source>
        <strain evidence="2 3">DSM 28236</strain>
    </source>
</reference>
<accession>A0ABS2Q3I2</accession>
<dbReference type="Gene3D" id="1.10.10.10">
    <property type="entry name" value="Winged helix-like DNA-binding domain superfamily/Winged helix DNA-binding domain"/>
    <property type="match status" value="1"/>
</dbReference>
<sequence length="66" mass="7681">MSKRSYSVDKKLEILRACETGNQTISQIASIYMVNVKTISEWKYVFSEYGIEGLKESTTWKNILRN</sequence>
<keyword evidence="3" id="KW-1185">Reference proteome</keyword>
<feature type="domain" description="Insertion element IS150 protein InsJ-like helix-turn-helix" evidence="1">
    <location>
        <begin position="10"/>
        <end position="55"/>
    </location>
</feature>